<proteinExistence type="predicted"/>
<feature type="domain" description="LysM" evidence="2">
    <location>
        <begin position="69"/>
        <end position="119"/>
    </location>
</feature>
<evidence type="ECO:0000259" key="2">
    <source>
        <dbReference type="SMART" id="SM00257"/>
    </source>
</evidence>
<accession>A0ABV5B2F6</accession>
<evidence type="ECO:0000256" key="1">
    <source>
        <dbReference type="SAM" id="Phobius"/>
    </source>
</evidence>
<protein>
    <submittedName>
        <fullName evidence="3">LysM peptidoglycan-binding domain-containing protein</fullName>
    </submittedName>
</protein>
<gene>
    <name evidence="3" type="ORF">ACE3NQ_02910</name>
</gene>
<dbReference type="Proteomes" id="UP001580407">
    <property type="component" value="Unassembled WGS sequence"/>
</dbReference>
<evidence type="ECO:0000313" key="4">
    <source>
        <dbReference type="Proteomes" id="UP001580407"/>
    </source>
</evidence>
<dbReference type="EMBL" id="JBHILM010000002">
    <property type="protein sequence ID" value="MFB5679868.1"/>
    <property type="molecule type" value="Genomic_DNA"/>
</dbReference>
<dbReference type="Gene3D" id="3.10.350.10">
    <property type="entry name" value="LysM domain"/>
    <property type="match status" value="1"/>
</dbReference>
<feature type="transmembrane region" description="Helical" evidence="1">
    <location>
        <begin position="39"/>
        <end position="59"/>
    </location>
</feature>
<dbReference type="CDD" id="cd00118">
    <property type="entry name" value="LysM"/>
    <property type="match status" value="1"/>
</dbReference>
<dbReference type="InterPro" id="IPR036779">
    <property type="entry name" value="LysM_dom_sf"/>
</dbReference>
<evidence type="ECO:0000313" key="3">
    <source>
        <dbReference type="EMBL" id="MFB5679868.1"/>
    </source>
</evidence>
<dbReference type="RefSeq" id="WP_375523693.1">
    <property type="nucleotide sequence ID" value="NZ_JBHILM010000002.1"/>
</dbReference>
<comment type="caution">
    <text evidence="3">The sequence shown here is derived from an EMBL/GenBank/DDBJ whole genome shotgun (WGS) entry which is preliminary data.</text>
</comment>
<dbReference type="SUPFAM" id="SSF54106">
    <property type="entry name" value="LysM domain"/>
    <property type="match status" value="1"/>
</dbReference>
<dbReference type="InterPro" id="IPR018392">
    <property type="entry name" value="LysM"/>
</dbReference>
<name>A0ABV5B2F6_9BACL</name>
<reference evidence="3 4" key="1">
    <citation type="submission" date="2024-09" db="EMBL/GenBank/DDBJ databases">
        <authorList>
            <person name="Ruan L."/>
        </authorList>
    </citation>
    <scope>NUCLEOTIDE SEQUENCE [LARGE SCALE GENOMIC DNA]</scope>
    <source>
        <strain evidence="3 4">D33</strain>
    </source>
</reference>
<sequence>MLKYSSYQSIYNTAVAQGGHTGGRTAGQNSSPLISMLRLFVAVIVLWISFAGLFTVFAGSSDLHASNEKVVVLTGDTLWGIAQEHKPDYMDTRVYIEGIIRINGLESSGIRAGDVLLLPEF</sequence>
<keyword evidence="4" id="KW-1185">Reference proteome</keyword>
<dbReference type="Pfam" id="PF01476">
    <property type="entry name" value="LysM"/>
    <property type="match status" value="1"/>
</dbReference>
<dbReference type="SMART" id="SM00257">
    <property type="entry name" value="LysM"/>
    <property type="match status" value="1"/>
</dbReference>
<keyword evidence="1" id="KW-0812">Transmembrane</keyword>
<organism evidence="3 4">
    <name type="scientific">Paenibacillus terreus</name>
    <dbReference type="NCBI Taxonomy" id="1387834"/>
    <lineage>
        <taxon>Bacteria</taxon>
        <taxon>Bacillati</taxon>
        <taxon>Bacillota</taxon>
        <taxon>Bacilli</taxon>
        <taxon>Bacillales</taxon>
        <taxon>Paenibacillaceae</taxon>
        <taxon>Paenibacillus</taxon>
    </lineage>
</organism>
<keyword evidence="1" id="KW-0472">Membrane</keyword>
<keyword evidence="1" id="KW-1133">Transmembrane helix</keyword>